<feature type="domain" description="DNA polymerase lambda fingers" evidence="1">
    <location>
        <begin position="76"/>
        <end position="122"/>
    </location>
</feature>
<dbReference type="STRING" id="879819.A0A0J0XPE3"/>
<dbReference type="GO" id="GO:0006284">
    <property type="term" value="P:base-excision repair"/>
    <property type="evidence" value="ECO:0007669"/>
    <property type="project" value="TreeGrafter"/>
</dbReference>
<gene>
    <name evidence="3" type="ORF">CC85DRAFT_72687</name>
</gene>
<dbReference type="InterPro" id="IPR018944">
    <property type="entry name" value="DNA_pol_lambd_fingers_domain"/>
</dbReference>
<dbReference type="Gene3D" id="1.10.150.20">
    <property type="entry name" value="5' to 3' exonuclease, C-terminal subdomain"/>
    <property type="match status" value="1"/>
</dbReference>
<dbReference type="GO" id="GO:0006303">
    <property type="term" value="P:double-strand break repair via nonhomologous end joining"/>
    <property type="evidence" value="ECO:0007669"/>
    <property type="project" value="TreeGrafter"/>
</dbReference>
<keyword evidence="4" id="KW-1185">Reference proteome</keyword>
<dbReference type="Proteomes" id="UP000053611">
    <property type="component" value="Unassembled WGS sequence"/>
</dbReference>
<dbReference type="SUPFAM" id="SSF81585">
    <property type="entry name" value="PsbU/PolX domain-like"/>
    <property type="match status" value="1"/>
</dbReference>
<proteinExistence type="predicted"/>
<dbReference type="GO" id="GO:0005634">
    <property type="term" value="C:nucleus"/>
    <property type="evidence" value="ECO:0007669"/>
    <property type="project" value="TreeGrafter"/>
</dbReference>
<dbReference type="SUPFAM" id="SSF81301">
    <property type="entry name" value="Nucleotidyltransferase"/>
    <property type="match status" value="1"/>
</dbReference>
<dbReference type="OrthoDB" id="205514at2759"/>
<dbReference type="PANTHER" id="PTHR11276">
    <property type="entry name" value="DNA POLYMERASE TYPE-X FAMILY MEMBER"/>
    <property type="match status" value="1"/>
</dbReference>
<evidence type="ECO:0000259" key="1">
    <source>
        <dbReference type="Pfam" id="PF10391"/>
    </source>
</evidence>
<organism evidence="3 4">
    <name type="scientific">Cutaneotrichosporon oleaginosum</name>
    <dbReference type="NCBI Taxonomy" id="879819"/>
    <lineage>
        <taxon>Eukaryota</taxon>
        <taxon>Fungi</taxon>
        <taxon>Dikarya</taxon>
        <taxon>Basidiomycota</taxon>
        <taxon>Agaricomycotina</taxon>
        <taxon>Tremellomycetes</taxon>
        <taxon>Trichosporonales</taxon>
        <taxon>Trichosporonaceae</taxon>
        <taxon>Cutaneotrichosporon</taxon>
    </lineage>
</organism>
<evidence type="ECO:0000259" key="2">
    <source>
        <dbReference type="Pfam" id="PF14792"/>
    </source>
</evidence>
<dbReference type="AlphaFoldDB" id="A0A0J0XPE3"/>
<dbReference type="GO" id="GO:0003887">
    <property type="term" value="F:DNA-directed DNA polymerase activity"/>
    <property type="evidence" value="ECO:0007669"/>
    <property type="project" value="InterPro"/>
</dbReference>
<dbReference type="EMBL" id="KQ087200">
    <property type="protein sequence ID" value="KLT42937.1"/>
    <property type="molecule type" value="Genomic_DNA"/>
</dbReference>
<dbReference type="InterPro" id="IPR043519">
    <property type="entry name" value="NT_sf"/>
</dbReference>
<dbReference type="PANTHER" id="PTHR11276:SF42">
    <property type="entry name" value="DNA POLYMERASE BETA"/>
    <property type="match status" value="1"/>
</dbReference>
<reference evidence="3 4" key="1">
    <citation type="submission" date="2015-03" db="EMBL/GenBank/DDBJ databases">
        <title>Genomics and transcriptomics of the oil-accumulating basidiomycete yeast T. oleaginosus allow insights into substrate utilization and the diverse evolutionary trajectories of mating systems in fungi.</title>
        <authorList>
            <consortium name="DOE Joint Genome Institute"/>
            <person name="Kourist R."/>
            <person name="Kracht O."/>
            <person name="Bracharz F."/>
            <person name="Lipzen A."/>
            <person name="Nolan M."/>
            <person name="Ohm R."/>
            <person name="Grigoriev I."/>
            <person name="Sun S."/>
            <person name="Heitman J."/>
            <person name="Bruck T."/>
            <person name="Nowrousian M."/>
        </authorList>
    </citation>
    <scope>NUCLEOTIDE SEQUENCE [LARGE SCALE GENOMIC DNA]</scope>
    <source>
        <strain evidence="3 4">IBC0246</strain>
    </source>
</reference>
<accession>A0A0J0XPE3</accession>
<feature type="domain" description="DNA polymerase beta palm" evidence="2">
    <location>
        <begin position="126"/>
        <end position="241"/>
    </location>
</feature>
<name>A0A0J0XPE3_9TREE</name>
<evidence type="ECO:0000313" key="4">
    <source>
        <dbReference type="Proteomes" id="UP000053611"/>
    </source>
</evidence>
<protein>
    <submittedName>
        <fullName evidence="3">Uncharacterized protein</fullName>
    </submittedName>
</protein>
<dbReference type="RefSeq" id="XP_018279428.1">
    <property type="nucleotide sequence ID" value="XM_018427374.1"/>
</dbReference>
<dbReference type="Pfam" id="PF14792">
    <property type="entry name" value="DNA_pol_B_palm"/>
    <property type="match status" value="1"/>
</dbReference>
<dbReference type="GeneID" id="28987977"/>
<evidence type="ECO:0000313" key="3">
    <source>
        <dbReference type="EMBL" id="KLT42937.1"/>
    </source>
</evidence>
<dbReference type="InterPro" id="IPR028207">
    <property type="entry name" value="DNA_pol_B_palm_palm"/>
</dbReference>
<dbReference type="Pfam" id="PF10391">
    <property type="entry name" value="DNA_pol_lambd_f"/>
    <property type="match status" value="1"/>
</dbReference>
<sequence>MSCPDNGAGMIGEYYAEAFDTLSLLQPRKKKATLSEIERVLPQANSPAWNVIRNIVAKEEDAYLEQRSEEEVAGVLFRRIYTVGRATAARLAKNGLRTLEDFVARPRVTASQKLSIEHLSDMDIMIPRKEMDSFKARLEDVFRPNPDAIQDATFELVGSYRCGQEYSPNIKALVYSDAYTDFNSATSILDEVYRRVMVNGLIENGQMLSIASRSDRRHIIGFTRANARSPWRMLSLKLVPRDQLPLTLVQETGDGFLWRVLRSQAKRKYVAGHWWLQLQG</sequence>
<dbReference type="Gene3D" id="3.30.460.10">
    <property type="entry name" value="Beta Polymerase, domain 2"/>
    <property type="match status" value="1"/>
</dbReference>
<dbReference type="InterPro" id="IPR022312">
    <property type="entry name" value="DNA_pol_X"/>
</dbReference>
<dbReference type="GO" id="GO:0003677">
    <property type="term" value="F:DNA binding"/>
    <property type="evidence" value="ECO:0007669"/>
    <property type="project" value="InterPro"/>
</dbReference>